<dbReference type="Proteomes" id="UP000239485">
    <property type="component" value="Unassembled WGS sequence"/>
</dbReference>
<protein>
    <recommendedName>
        <fullName evidence="3">TadE-like protein</fullName>
    </recommendedName>
</protein>
<sequence length="137" mass="14029">MVEFLAVGVLLLVPLLYLVLCLGRVQAGAFAAEGAAREAARIVAATADAGVAEDRAAAAVALAAEDQGFAATAAEVRLRCSAQPCRTPGAVVRASVRVEVDLPLVPAWVGRRVPARVPVEVVRVAVVDRLAVPGEGP</sequence>
<reference evidence="1 2" key="1">
    <citation type="submission" date="2018-02" db="EMBL/GenBank/DDBJ databases">
        <title>Genomic Encyclopedia of Archaeal and Bacterial Type Strains, Phase II (KMG-II): from individual species to whole genera.</title>
        <authorList>
            <person name="Goeker M."/>
        </authorList>
    </citation>
    <scope>NUCLEOTIDE SEQUENCE [LARGE SCALE GENOMIC DNA]</scope>
    <source>
        <strain evidence="1 2">DSM 22857</strain>
    </source>
</reference>
<gene>
    <name evidence="1" type="ORF">CLV92_11860</name>
</gene>
<accession>A0A2S6ICT5</accession>
<proteinExistence type="predicted"/>
<comment type="caution">
    <text evidence="1">The sequence shown here is derived from an EMBL/GenBank/DDBJ whole genome shotgun (WGS) entry which is preliminary data.</text>
</comment>
<name>A0A2S6ICT5_9ACTN</name>
<dbReference type="EMBL" id="PTJD01000018">
    <property type="protein sequence ID" value="PPK92016.1"/>
    <property type="molecule type" value="Genomic_DNA"/>
</dbReference>
<organism evidence="1 2">
    <name type="scientific">Kineococcus xinjiangensis</name>
    <dbReference type="NCBI Taxonomy" id="512762"/>
    <lineage>
        <taxon>Bacteria</taxon>
        <taxon>Bacillati</taxon>
        <taxon>Actinomycetota</taxon>
        <taxon>Actinomycetes</taxon>
        <taxon>Kineosporiales</taxon>
        <taxon>Kineosporiaceae</taxon>
        <taxon>Kineococcus</taxon>
    </lineage>
</organism>
<evidence type="ECO:0000313" key="1">
    <source>
        <dbReference type="EMBL" id="PPK92016.1"/>
    </source>
</evidence>
<evidence type="ECO:0008006" key="3">
    <source>
        <dbReference type="Google" id="ProtNLM"/>
    </source>
</evidence>
<dbReference type="AlphaFoldDB" id="A0A2S6ICT5"/>
<evidence type="ECO:0000313" key="2">
    <source>
        <dbReference type="Proteomes" id="UP000239485"/>
    </source>
</evidence>
<keyword evidence="2" id="KW-1185">Reference proteome</keyword>